<dbReference type="Proteomes" id="UP001345963">
    <property type="component" value="Unassembled WGS sequence"/>
</dbReference>
<sequence>MHIADGHSSDFQLIEQECWVSSCCLFAPSSVGVKPGRRHSSVCVCVCVCVCVQRSGANISSLSVRQRHSGSLQGTSTLRPPRPCHLFNSASPLWIQSVSSALDDNNSQLFVFSFLKSFFLCVCRSLPAPLSPSSHILLYRLYKLFVRRVCLCH</sequence>
<evidence type="ECO:0000313" key="1">
    <source>
        <dbReference type="EMBL" id="MED6260944.1"/>
    </source>
</evidence>
<comment type="caution">
    <text evidence="1">The sequence shown here is derived from an EMBL/GenBank/DDBJ whole genome shotgun (WGS) entry which is preliminary data.</text>
</comment>
<protein>
    <submittedName>
        <fullName evidence="1">Uncharacterized protein</fullName>
    </submittedName>
</protein>
<name>A0ABU7CED9_9TELE</name>
<reference evidence="1 2" key="1">
    <citation type="submission" date="2021-07" db="EMBL/GenBank/DDBJ databases">
        <authorList>
            <person name="Palmer J.M."/>
        </authorList>
    </citation>
    <scope>NUCLEOTIDE SEQUENCE [LARGE SCALE GENOMIC DNA]</scope>
    <source>
        <strain evidence="1 2">AT_MEX2019</strain>
        <tissue evidence="1">Muscle</tissue>
    </source>
</reference>
<gene>
    <name evidence="1" type="ORF">ATANTOWER_031767</name>
</gene>
<evidence type="ECO:0000313" key="2">
    <source>
        <dbReference type="Proteomes" id="UP001345963"/>
    </source>
</evidence>
<dbReference type="EMBL" id="JAHUTI010089417">
    <property type="protein sequence ID" value="MED6260944.1"/>
    <property type="molecule type" value="Genomic_DNA"/>
</dbReference>
<organism evidence="1 2">
    <name type="scientific">Ataeniobius toweri</name>
    <dbReference type="NCBI Taxonomy" id="208326"/>
    <lineage>
        <taxon>Eukaryota</taxon>
        <taxon>Metazoa</taxon>
        <taxon>Chordata</taxon>
        <taxon>Craniata</taxon>
        <taxon>Vertebrata</taxon>
        <taxon>Euteleostomi</taxon>
        <taxon>Actinopterygii</taxon>
        <taxon>Neopterygii</taxon>
        <taxon>Teleostei</taxon>
        <taxon>Neoteleostei</taxon>
        <taxon>Acanthomorphata</taxon>
        <taxon>Ovalentaria</taxon>
        <taxon>Atherinomorphae</taxon>
        <taxon>Cyprinodontiformes</taxon>
        <taxon>Goodeidae</taxon>
        <taxon>Ataeniobius</taxon>
    </lineage>
</organism>
<keyword evidence="2" id="KW-1185">Reference proteome</keyword>
<accession>A0ABU7CED9</accession>
<proteinExistence type="predicted"/>